<protein>
    <recommendedName>
        <fullName evidence="4">NurA domain-containing protein</fullName>
    </recommendedName>
</protein>
<dbReference type="Proteomes" id="UP000616143">
    <property type="component" value="Unassembled WGS sequence"/>
</dbReference>
<reference evidence="1" key="3">
    <citation type="journal article" date="2019" name="BMC Res. Notes">
        <title>Complete genome sequence of the Sulfodiicoccus acidiphilus strain HS-1T, the first crenarchaeon that lacks polB3, isolated from an acidic hot spring in Ohwaku-dani, Hakone, Japan.</title>
        <authorList>
            <person name="Sakai H.D."/>
            <person name="Kurosawa N."/>
        </authorList>
    </citation>
    <scope>NUCLEOTIDE SEQUENCE</scope>
    <source>
        <strain evidence="1">HS-1</strain>
    </source>
</reference>
<reference evidence="3" key="2">
    <citation type="submission" date="2018-04" db="EMBL/GenBank/DDBJ databases">
        <title>Complete genome sequence of Sulfodiicoccus acidiphilus strain HS-1.</title>
        <authorList>
            <person name="Sakai H.D."/>
            <person name="Kurosawa N."/>
        </authorList>
    </citation>
    <scope>NUCLEOTIDE SEQUENCE [LARGE SCALE GENOMIC DNA]</scope>
    <source>
        <strain evidence="3">HS-1</strain>
    </source>
</reference>
<dbReference type="Proteomes" id="UP000276741">
    <property type="component" value="Chromosome"/>
</dbReference>
<dbReference type="AlphaFoldDB" id="A0A348B3W6"/>
<reference evidence="2" key="4">
    <citation type="submission" date="2020-09" db="EMBL/GenBank/DDBJ databases">
        <authorList>
            <person name="Sun Q."/>
            <person name="Ohkuma M."/>
        </authorList>
    </citation>
    <scope>NUCLEOTIDE SEQUENCE</scope>
    <source>
        <strain evidence="2">JCM 31740</strain>
    </source>
</reference>
<dbReference type="EMBL" id="AP018553">
    <property type="protein sequence ID" value="BBD72868.1"/>
    <property type="molecule type" value="Genomic_DNA"/>
</dbReference>
<evidence type="ECO:0000313" key="3">
    <source>
        <dbReference type="Proteomes" id="UP000276741"/>
    </source>
</evidence>
<dbReference type="EMBL" id="BMQS01000002">
    <property type="protein sequence ID" value="GGT88368.1"/>
    <property type="molecule type" value="Genomic_DNA"/>
</dbReference>
<reference evidence="2" key="1">
    <citation type="journal article" date="2014" name="Int. J. Syst. Evol. Microbiol.">
        <title>Complete genome sequence of Corynebacterium casei LMG S-19264T (=DSM 44701T), isolated from a smear-ripened cheese.</title>
        <authorList>
            <consortium name="US DOE Joint Genome Institute (JGI-PGF)"/>
            <person name="Walter F."/>
            <person name="Albersmeier A."/>
            <person name="Kalinowski J."/>
            <person name="Ruckert C."/>
        </authorList>
    </citation>
    <scope>NUCLEOTIDE SEQUENCE</scope>
    <source>
        <strain evidence="2">JCM 31740</strain>
    </source>
</reference>
<evidence type="ECO:0000313" key="2">
    <source>
        <dbReference type="EMBL" id="GGT88368.1"/>
    </source>
</evidence>
<proteinExistence type="predicted"/>
<name>A0A348B3W6_9CREN</name>
<sequence length="216" mass="24875">MSFAALDGSLHTVKTDEGELSYVVVAIVYGQVDNKGFRLTGLSSVDSMFQGNGEDAMRRMEYAQASLEQVDLVLMDRMLSRDAQLGLPANAIAVVKDFPGRERFLGREVPWMVEDPTTAPRRAFFKLRKSSWIFMTEWTKQLSAGQVFRLLRVMGNEPVPEALGYNYPLFLADKLAKFKRDKFKRTMDFLLTRRQVRYRDFRRIVESARAFGRPNR</sequence>
<accession>A0A348B3W6</accession>
<organism evidence="1 3">
    <name type="scientific">Sulfodiicoccus acidiphilus</name>
    <dbReference type="NCBI Taxonomy" id="1670455"/>
    <lineage>
        <taxon>Archaea</taxon>
        <taxon>Thermoproteota</taxon>
        <taxon>Thermoprotei</taxon>
        <taxon>Sulfolobales</taxon>
        <taxon>Sulfolobaceae</taxon>
        <taxon>Sulfodiicoccus</taxon>
    </lineage>
</organism>
<evidence type="ECO:0008006" key="4">
    <source>
        <dbReference type="Google" id="ProtNLM"/>
    </source>
</evidence>
<evidence type="ECO:0000313" key="1">
    <source>
        <dbReference type="EMBL" id="BBD72868.1"/>
    </source>
</evidence>
<gene>
    <name evidence="2" type="ORF">GCM10007116_02950</name>
    <name evidence="1" type="ORF">HS1genome_1257</name>
</gene>
<dbReference type="KEGG" id="sacd:HS1genome_1257"/>
<keyword evidence="3" id="KW-1185">Reference proteome</keyword>